<gene>
    <name evidence="11" type="ORF">ACOC_LOCUS12466</name>
</gene>
<dbReference type="SUPFAM" id="SSF52954">
    <property type="entry name" value="Class II aaRS ABD-related"/>
    <property type="match status" value="1"/>
</dbReference>
<dbReference type="STRING" id="334426.A0A0R3Q0K8"/>
<feature type="binding site" evidence="9">
    <location>
        <position position="299"/>
    </location>
    <ligand>
        <name>L-histidine</name>
        <dbReference type="ChEBI" id="CHEBI:57595"/>
    </ligand>
</feature>
<dbReference type="FunFam" id="3.40.50.800:FF:000008">
    <property type="entry name" value="histidine--tRNA ligase, cytoplasmic isoform X1"/>
    <property type="match status" value="1"/>
</dbReference>
<evidence type="ECO:0000256" key="7">
    <source>
        <dbReference type="ARBA" id="ARBA00023146"/>
    </source>
</evidence>
<name>A0A0R3Q0K8_ANGCS</name>
<keyword evidence="4" id="KW-0547">Nucleotide-binding</keyword>
<dbReference type="InterPro" id="IPR006195">
    <property type="entry name" value="aa-tRNA-synth_II"/>
</dbReference>
<dbReference type="GO" id="GO:0005739">
    <property type="term" value="C:mitochondrion"/>
    <property type="evidence" value="ECO:0007669"/>
    <property type="project" value="TreeGrafter"/>
</dbReference>
<dbReference type="AlphaFoldDB" id="A0A0R3Q0K8"/>
<evidence type="ECO:0000313" key="11">
    <source>
        <dbReference type="EMBL" id="VDM64051.1"/>
    </source>
</evidence>
<feature type="binding site" evidence="9">
    <location>
        <position position="179"/>
    </location>
    <ligand>
        <name>L-histidine</name>
        <dbReference type="ChEBI" id="CHEBI:57595"/>
    </ligand>
</feature>
<dbReference type="Gene3D" id="3.40.50.800">
    <property type="entry name" value="Anticodon-binding domain"/>
    <property type="match status" value="1"/>
</dbReference>
<proteinExistence type="inferred from homology"/>
<dbReference type="PROSITE" id="PS50862">
    <property type="entry name" value="AA_TRNA_LIGASE_II"/>
    <property type="match status" value="1"/>
</dbReference>
<keyword evidence="7" id="KW-0030">Aminoacyl-tRNA synthetase</keyword>
<dbReference type="SUPFAM" id="SSF55681">
    <property type="entry name" value="Class II aaRS and biotin synthetases"/>
    <property type="match status" value="1"/>
</dbReference>
<dbReference type="GO" id="GO:0004821">
    <property type="term" value="F:histidine-tRNA ligase activity"/>
    <property type="evidence" value="ECO:0007669"/>
    <property type="project" value="UniProtKB-EC"/>
</dbReference>
<comment type="similarity">
    <text evidence="1">Belongs to the class-II aminoacyl-tRNA synthetase family.</text>
</comment>
<dbReference type="PANTHER" id="PTHR11476:SF7">
    <property type="entry name" value="HISTIDINE--TRNA LIGASE"/>
    <property type="match status" value="1"/>
</dbReference>
<dbReference type="OrthoDB" id="1906957at2759"/>
<keyword evidence="5" id="KW-0067">ATP-binding</keyword>
<evidence type="ECO:0000256" key="6">
    <source>
        <dbReference type="ARBA" id="ARBA00022917"/>
    </source>
</evidence>
<dbReference type="CDD" id="cd00773">
    <property type="entry name" value="HisRS-like_core"/>
    <property type="match status" value="1"/>
</dbReference>
<comment type="catalytic activity">
    <reaction evidence="8">
        <text>tRNA(His) + L-histidine + ATP = L-histidyl-tRNA(His) + AMP + diphosphate + H(+)</text>
        <dbReference type="Rhea" id="RHEA:17313"/>
        <dbReference type="Rhea" id="RHEA-COMP:9665"/>
        <dbReference type="Rhea" id="RHEA-COMP:9689"/>
        <dbReference type="ChEBI" id="CHEBI:15378"/>
        <dbReference type="ChEBI" id="CHEBI:30616"/>
        <dbReference type="ChEBI" id="CHEBI:33019"/>
        <dbReference type="ChEBI" id="CHEBI:57595"/>
        <dbReference type="ChEBI" id="CHEBI:78442"/>
        <dbReference type="ChEBI" id="CHEBI:78527"/>
        <dbReference type="ChEBI" id="CHEBI:456215"/>
        <dbReference type="EC" id="6.1.1.21"/>
    </reaction>
</comment>
<protein>
    <recommendedName>
        <fullName evidence="2">histidine--tRNA ligase</fullName>
        <ecNumber evidence="2">6.1.1.21</ecNumber>
    </recommendedName>
</protein>
<dbReference type="OMA" id="CGGGNFK"/>
<evidence type="ECO:0000256" key="8">
    <source>
        <dbReference type="ARBA" id="ARBA00047639"/>
    </source>
</evidence>
<dbReference type="InterPro" id="IPR004516">
    <property type="entry name" value="HisRS/HisZ"/>
</dbReference>
<evidence type="ECO:0000256" key="1">
    <source>
        <dbReference type="ARBA" id="ARBA00008226"/>
    </source>
</evidence>
<feature type="binding site" evidence="9">
    <location>
        <begin position="136"/>
        <end position="138"/>
    </location>
    <ligand>
        <name>L-histidine</name>
        <dbReference type="ChEBI" id="CHEBI:57595"/>
    </ligand>
</feature>
<dbReference type="Gene3D" id="3.30.930.10">
    <property type="entry name" value="Bira Bifunctional Protein, Domain 2"/>
    <property type="match status" value="3"/>
</dbReference>
<dbReference type="GO" id="GO:0002119">
    <property type="term" value="P:nematode larval development"/>
    <property type="evidence" value="ECO:0007669"/>
    <property type="project" value="TreeGrafter"/>
</dbReference>
<keyword evidence="6" id="KW-0648">Protein biosynthesis</keyword>
<dbReference type="GO" id="GO:0003723">
    <property type="term" value="F:RNA binding"/>
    <property type="evidence" value="ECO:0007669"/>
    <property type="project" value="TreeGrafter"/>
</dbReference>
<dbReference type="Pfam" id="PF13393">
    <property type="entry name" value="tRNA-synt_His"/>
    <property type="match status" value="1"/>
</dbReference>
<reference evidence="13" key="1">
    <citation type="submission" date="2017-02" db="UniProtKB">
        <authorList>
            <consortium name="WormBaseParasite"/>
        </authorList>
    </citation>
    <scope>IDENTIFICATION</scope>
</reference>
<dbReference type="GO" id="GO:0005524">
    <property type="term" value="F:ATP binding"/>
    <property type="evidence" value="ECO:0007669"/>
    <property type="project" value="UniProtKB-KW"/>
</dbReference>
<organism evidence="13">
    <name type="scientific">Angiostrongylus costaricensis</name>
    <name type="common">Nematode worm</name>
    <dbReference type="NCBI Taxonomy" id="334426"/>
    <lineage>
        <taxon>Eukaryota</taxon>
        <taxon>Metazoa</taxon>
        <taxon>Ecdysozoa</taxon>
        <taxon>Nematoda</taxon>
        <taxon>Chromadorea</taxon>
        <taxon>Rhabditida</taxon>
        <taxon>Rhabditina</taxon>
        <taxon>Rhabditomorpha</taxon>
        <taxon>Strongyloidea</taxon>
        <taxon>Metastrongylidae</taxon>
        <taxon>Angiostrongylus</taxon>
    </lineage>
</organism>
<evidence type="ECO:0000256" key="4">
    <source>
        <dbReference type="ARBA" id="ARBA00022741"/>
    </source>
</evidence>
<dbReference type="InterPro" id="IPR045864">
    <property type="entry name" value="aa-tRNA-synth_II/BPL/LPL"/>
</dbReference>
<sequence length="540" mass="61332">MRSRMISSSFLWECLHYLTAVKKPVVYTHRSGRRVKEKIAAMLEKKKLLGDGQSEQGKFVLKTPKGTRDYGPKSMAIREAVLKVVTDTFKRHGAETIDTPVFELREVLMGKYGEEGGKLVYDLQDQGGELLSLRYDLTVPFARYLAMNKISNIKRYHIAKVYRRDQPVMTRGRYREFFQCDFDIAGQYDLMIPEAECLKIVDEVLSKLEIGEYSVKVEEELLKEKGLTKENTEKLGQYVTLRETNPSLGSAELLDKLMEFGELEKNLRFKQGVEELRVLLRYCSLFGISSIVFDPSLARGLDYYTGAIYEAIAPNALKGLNLEENGESEESLPVGVGSVAAGGRCRSISGSFSSCLVFIHFSTFQLALKCRLLQVISCRYDELVGNFIAPMSAKGKEKRHDVPCVGLSFGIERLFAIIEAKNQVEQLQVRTSETEIFIASAQKNLLEERMKLCGSLWDEGFKVEMSYKANPKLLNQLQYCEDRLIPLALIVGERELQDGVVKLRNVKTRVEQVRGERFYGYLSLAYLLVYVSYAQLLLTL</sequence>
<reference evidence="11 12" key="2">
    <citation type="submission" date="2018-11" db="EMBL/GenBank/DDBJ databases">
        <authorList>
            <consortium name="Pathogen Informatics"/>
        </authorList>
    </citation>
    <scope>NUCLEOTIDE SEQUENCE [LARGE SCALE GENOMIC DNA]</scope>
    <source>
        <strain evidence="11 12">Costa Rica</strain>
    </source>
</reference>
<dbReference type="InterPro" id="IPR004154">
    <property type="entry name" value="Anticodon-bd"/>
</dbReference>
<evidence type="ECO:0000259" key="10">
    <source>
        <dbReference type="PROSITE" id="PS50862"/>
    </source>
</evidence>
<dbReference type="InterPro" id="IPR033656">
    <property type="entry name" value="HisRS_anticodon"/>
</dbReference>
<keyword evidence="3" id="KW-0436">Ligase</keyword>
<feature type="binding site" evidence="9">
    <location>
        <position position="163"/>
    </location>
    <ligand>
        <name>L-histidine</name>
        <dbReference type="ChEBI" id="CHEBI:57595"/>
    </ligand>
</feature>
<keyword evidence="12" id="KW-1185">Reference proteome</keyword>
<dbReference type="CDD" id="cd00859">
    <property type="entry name" value="HisRS_anticodon"/>
    <property type="match status" value="1"/>
</dbReference>
<evidence type="ECO:0000256" key="9">
    <source>
        <dbReference type="PIRSR" id="PIRSR001549-1"/>
    </source>
</evidence>
<evidence type="ECO:0000256" key="2">
    <source>
        <dbReference type="ARBA" id="ARBA00012815"/>
    </source>
</evidence>
<dbReference type="InterPro" id="IPR036621">
    <property type="entry name" value="Anticodon-bd_dom_sf"/>
</dbReference>
<dbReference type="InterPro" id="IPR041715">
    <property type="entry name" value="HisRS-like_core"/>
</dbReference>
<evidence type="ECO:0000313" key="12">
    <source>
        <dbReference type="Proteomes" id="UP000267027"/>
    </source>
</evidence>
<dbReference type="GO" id="GO:0006427">
    <property type="term" value="P:histidyl-tRNA aminoacylation"/>
    <property type="evidence" value="ECO:0007669"/>
    <property type="project" value="TreeGrafter"/>
</dbReference>
<dbReference type="PANTHER" id="PTHR11476">
    <property type="entry name" value="HISTIDYL-TRNA SYNTHETASE"/>
    <property type="match status" value="1"/>
</dbReference>
<evidence type="ECO:0000256" key="3">
    <source>
        <dbReference type="ARBA" id="ARBA00022598"/>
    </source>
</evidence>
<dbReference type="GO" id="GO:0032543">
    <property type="term" value="P:mitochondrial translation"/>
    <property type="evidence" value="ECO:0007669"/>
    <property type="project" value="TreeGrafter"/>
</dbReference>
<evidence type="ECO:0000256" key="5">
    <source>
        <dbReference type="ARBA" id="ARBA00022840"/>
    </source>
</evidence>
<dbReference type="WBParaSite" id="ACOC_0001246501-mRNA-1">
    <property type="protein sequence ID" value="ACOC_0001246501-mRNA-1"/>
    <property type="gene ID" value="ACOC_0001246501"/>
</dbReference>
<feature type="binding site" evidence="9">
    <location>
        <position position="183"/>
    </location>
    <ligand>
        <name>L-histidine</name>
        <dbReference type="ChEBI" id="CHEBI:57595"/>
    </ligand>
</feature>
<dbReference type="GO" id="GO:0005829">
    <property type="term" value="C:cytosol"/>
    <property type="evidence" value="ECO:0007669"/>
    <property type="project" value="TreeGrafter"/>
</dbReference>
<evidence type="ECO:0000313" key="13">
    <source>
        <dbReference type="WBParaSite" id="ACOC_0001246501-mRNA-1"/>
    </source>
</evidence>
<dbReference type="PIRSF" id="PIRSF001549">
    <property type="entry name" value="His-tRNA_synth"/>
    <property type="match status" value="1"/>
</dbReference>
<feature type="binding site" evidence="9">
    <location>
        <begin position="303"/>
        <end position="304"/>
    </location>
    <ligand>
        <name>L-histidine</name>
        <dbReference type="ChEBI" id="CHEBI:57595"/>
    </ligand>
</feature>
<dbReference type="EC" id="6.1.1.21" evidence="2"/>
<feature type="domain" description="Aminoacyl-transfer RNA synthetases class-II family profile" evidence="10">
    <location>
        <begin position="37"/>
        <end position="418"/>
    </location>
</feature>
<accession>A0A0R3Q0K8</accession>
<dbReference type="EMBL" id="UYYA01005053">
    <property type="protein sequence ID" value="VDM64051.1"/>
    <property type="molecule type" value="Genomic_DNA"/>
</dbReference>
<dbReference type="Pfam" id="PF03129">
    <property type="entry name" value="HGTP_anticodon"/>
    <property type="match status" value="1"/>
</dbReference>
<dbReference type="Proteomes" id="UP000267027">
    <property type="component" value="Unassembled WGS sequence"/>
</dbReference>